<name>A0A8J7FUJ7_9NEIS</name>
<accession>A0A8J7FUJ7</accession>
<feature type="domain" description="WYL" evidence="1">
    <location>
        <begin position="126"/>
        <end position="193"/>
    </location>
</feature>
<dbReference type="InterPro" id="IPR026881">
    <property type="entry name" value="WYL_dom"/>
</dbReference>
<dbReference type="Proteomes" id="UP000604481">
    <property type="component" value="Unassembled WGS sequence"/>
</dbReference>
<reference evidence="4 5" key="1">
    <citation type="submission" date="2020-10" db="EMBL/GenBank/DDBJ databases">
        <title>The genome sequence of Chitinilyticum litopenaei 4Y14.</title>
        <authorList>
            <person name="Liu Y."/>
        </authorList>
    </citation>
    <scope>NUCLEOTIDE SEQUENCE [LARGE SCALE GENOMIC DNA]</scope>
    <source>
        <strain evidence="4 5">4Y14</strain>
    </source>
</reference>
<evidence type="ECO:0000259" key="1">
    <source>
        <dbReference type="Pfam" id="PF13280"/>
    </source>
</evidence>
<dbReference type="AlphaFoldDB" id="A0A8J7FUJ7"/>
<dbReference type="InterPro" id="IPR051534">
    <property type="entry name" value="CBASS_pafABC_assoc_protein"/>
</dbReference>
<feature type="domain" description="DNA-binding transcriptional repressor CapW winged helix-turn-helix" evidence="3">
    <location>
        <begin position="16"/>
        <end position="86"/>
    </location>
</feature>
<dbReference type="RefSeq" id="WP_194117410.1">
    <property type="nucleotide sequence ID" value="NZ_JADFUA010000014.1"/>
</dbReference>
<dbReference type="Pfam" id="PF26107">
    <property type="entry name" value="BrxR_CTD"/>
    <property type="match status" value="1"/>
</dbReference>
<dbReference type="Pfam" id="PF13280">
    <property type="entry name" value="WYL"/>
    <property type="match status" value="1"/>
</dbReference>
<evidence type="ECO:0000313" key="4">
    <source>
        <dbReference type="EMBL" id="MBE9610866.1"/>
    </source>
</evidence>
<comment type="caution">
    <text evidence="4">The sequence shown here is derived from an EMBL/GenBank/DDBJ whole genome shotgun (WGS) entry which is preliminary data.</text>
</comment>
<dbReference type="EMBL" id="JADFUA010000014">
    <property type="protein sequence ID" value="MBE9610866.1"/>
    <property type="molecule type" value="Genomic_DNA"/>
</dbReference>
<dbReference type="PROSITE" id="PS52050">
    <property type="entry name" value="WYL"/>
    <property type="match status" value="1"/>
</dbReference>
<dbReference type="PANTHER" id="PTHR34580">
    <property type="match status" value="1"/>
</dbReference>
<feature type="domain" description="DNA-binding transcriptional repressor CapW C-terminal dimerisation" evidence="2">
    <location>
        <begin position="214"/>
        <end position="278"/>
    </location>
</feature>
<proteinExistence type="predicted"/>
<sequence>MTQSTSKEQLAALSHNQRERLTYLEFCLYFLGEFRRADLMARFSIASAVATRDIGQYKLLAEQNLELHQSSKAYRITKQFTPVFEHRLEQVMGALMQGEGYGVEGSGEAMLPCEYPSILNRPQLPILGAVTRAIRAQKLLRIRYHSATSGEQERLIAPFAIVDSGLRWHIRAYDRLRERFIDLVITRIVNAEVLDDYPKKHELPTADIQWNRVVELELVPHPAHNDAAIAELDYGMANGVLNVQVRAANAGYMLRRWFVDCSPNHVLQDEACRLWLRNGIALYGVESAKLAPGYVSP</sequence>
<evidence type="ECO:0000313" key="5">
    <source>
        <dbReference type="Proteomes" id="UP000604481"/>
    </source>
</evidence>
<evidence type="ECO:0000259" key="3">
    <source>
        <dbReference type="Pfam" id="PF26109"/>
    </source>
</evidence>
<dbReference type="InterPro" id="IPR059020">
    <property type="entry name" value="CapW_CTD"/>
</dbReference>
<keyword evidence="5" id="KW-1185">Reference proteome</keyword>
<dbReference type="PIRSF" id="PIRSF015558">
    <property type="entry name" value="Txn_reg_DeoR_prd"/>
    <property type="match status" value="1"/>
</dbReference>
<dbReference type="Pfam" id="PF26109">
    <property type="entry name" value="WHD_BrxR"/>
    <property type="match status" value="1"/>
</dbReference>
<evidence type="ECO:0000259" key="2">
    <source>
        <dbReference type="Pfam" id="PF26107"/>
    </source>
</evidence>
<dbReference type="InterPro" id="IPR016634">
    <property type="entry name" value="CapW-like"/>
</dbReference>
<organism evidence="4 5">
    <name type="scientific">Chitinilyticum piscinae</name>
    <dbReference type="NCBI Taxonomy" id="2866724"/>
    <lineage>
        <taxon>Bacteria</taxon>
        <taxon>Pseudomonadati</taxon>
        <taxon>Pseudomonadota</taxon>
        <taxon>Betaproteobacteria</taxon>
        <taxon>Neisseriales</taxon>
        <taxon>Chitinibacteraceae</taxon>
        <taxon>Chitinilyticum</taxon>
    </lineage>
</organism>
<dbReference type="PANTHER" id="PTHR34580:SF3">
    <property type="entry name" value="PROTEIN PAFB"/>
    <property type="match status" value="1"/>
</dbReference>
<gene>
    <name evidence="4" type="ORF">INR99_16120</name>
</gene>
<protein>
    <submittedName>
        <fullName evidence="4">WYL domain-containing protein</fullName>
    </submittedName>
</protein>
<dbReference type="InterPro" id="IPR059019">
    <property type="entry name" value="WHD_CapW"/>
</dbReference>